<accession>B9BI75</accession>
<gene>
    <name evidence="1" type="ORF">BURMUCGD2_4781</name>
</gene>
<name>B9BI75_9BURK</name>
<protein>
    <submittedName>
        <fullName evidence="1">Uncharacterized protein</fullName>
    </submittedName>
</protein>
<dbReference type="Proteomes" id="UP000004535">
    <property type="component" value="Unassembled WGS sequence"/>
</dbReference>
<comment type="caution">
    <text evidence="1">The sequence shown here is derived from an EMBL/GenBank/DDBJ whole genome shotgun (WGS) entry which is preliminary data.</text>
</comment>
<sequence>MHSPLRFASYRHCNTGHSSIERIGTADRSMTNTGFAKCNEAGFIIRI</sequence>
<organism evidence="1 2">
    <name type="scientific">Burkholderia multivorans CGD2</name>
    <dbReference type="NCBI Taxonomy" id="513052"/>
    <lineage>
        <taxon>Bacteria</taxon>
        <taxon>Pseudomonadati</taxon>
        <taxon>Pseudomonadota</taxon>
        <taxon>Betaproteobacteria</taxon>
        <taxon>Burkholderiales</taxon>
        <taxon>Burkholderiaceae</taxon>
        <taxon>Burkholderia</taxon>
        <taxon>Burkholderia cepacia complex</taxon>
    </lineage>
</organism>
<dbReference type="AlphaFoldDB" id="B9BI75"/>
<reference evidence="1 2" key="1">
    <citation type="journal article" date="2012" name="J. Bacteriol.">
        <title>Draft Genome Sequence Determination for Cystic Fibrosis and Chronic Granulomatous Disease Burkholderia multivorans Isolates.</title>
        <authorList>
            <person name="Varga J.J."/>
            <person name="Losada L."/>
            <person name="Zelazny A.M."/>
            <person name="Brinkac L."/>
            <person name="Harkins D."/>
            <person name="Radune D."/>
            <person name="Hostetler J."/>
            <person name="Sampaio E.P."/>
            <person name="Ronning C.M."/>
            <person name="Nierman W.C."/>
            <person name="Greenberg D.E."/>
            <person name="Holland S.M."/>
            <person name="Goldberg J.B."/>
        </authorList>
    </citation>
    <scope>NUCLEOTIDE SEQUENCE [LARGE SCALE GENOMIC DNA]</scope>
    <source>
        <strain evidence="1 2">CGD2</strain>
    </source>
</reference>
<evidence type="ECO:0000313" key="2">
    <source>
        <dbReference type="Proteomes" id="UP000004535"/>
    </source>
</evidence>
<dbReference type="EMBL" id="ACFC01000001">
    <property type="protein sequence ID" value="EEE09408.1"/>
    <property type="molecule type" value="Genomic_DNA"/>
</dbReference>
<evidence type="ECO:0000313" key="1">
    <source>
        <dbReference type="EMBL" id="EEE09408.1"/>
    </source>
</evidence>
<proteinExistence type="predicted"/>